<evidence type="ECO:0000256" key="1">
    <source>
        <dbReference type="SAM" id="MobiDB-lite"/>
    </source>
</evidence>
<dbReference type="Pfam" id="PF24355">
    <property type="entry name" value="DUF7514"/>
    <property type="match status" value="1"/>
</dbReference>
<feature type="region of interest" description="Disordered" evidence="1">
    <location>
        <begin position="82"/>
        <end position="131"/>
    </location>
</feature>
<evidence type="ECO:0000313" key="4">
    <source>
        <dbReference type="Proteomes" id="UP000722485"/>
    </source>
</evidence>
<keyword evidence="4" id="KW-1185">Reference proteome</keyword>
<dbReference type="InterPro" id="IPR055936">
    <property type="entry name" value="DUF7514"/>
</dbReference>
<dbReference type="Proteomes" id="UP000722485">
    <property type="component" value="Unassembled WGS sequence"/>
</dbReference>
<name>A0A9P5HDC0_9HYPO</name>
<reference evidence="3" key="1">
    <citation type="submission" date="2020-03" db="EMBL/GenBank/DDBJ databases">
        <title>Draft Genome Sequence of Cylindrodendrum hubeiense.</title>
        <authorList>
            <person name="Buettner E."/>
            <person name="Kellner H."/>
        </authorList>
    </citation>
    <scope>NUCLEOTIDE SEQUENCE</scope>
    <source>
        <strain evidence="3">IHI 201604</strain>
    </source>
</reference>
<evidence type="ECO:0000313" key="3">
    <source>
        <dbReference type="EMBL" id="KAF7551750.1"/>
    </source>
</evidence>
<evidence type="ECO:0000259" key="2">
    <source>
        <dbReference type="Pfam" id="PF24355"/>
    </source>
</evidence>
<dbReference type="EMBL" id="JAANBB010000072">
    <property type="protein sequence ID" value="KAF7551750.1"/>
    <property type="molecule type" value="Genomic_DNA"/>
</dbReference>
<gene>
    <name evidence="3" type="ORF">G7Z17_g4802</name>
</gene>
<accession>A0A9P5HDC0</accession>
<sequence>MFDALRKLKHQAIEAAQASLDRIDAQQQYEQQRQYGVYNVPGPSQQWQGNSAYVHPANGTGAPTVMSQGYSAVTPAHPPYQPGNCPPQPQQQYCPEPRSAQAFTPQVQPAGPPGTNTYGPNQPPPASMTSPVQQANMTSFSWGNLINPDRTASRQFVLLLDAIFHLADTTLEPRNTGILEPPKAATLFEAMNYSDSNNIPKSFYQFAVQNHYPDPLKLQADAMAMNWRIFQIPYHTNNANVVGLTREGFRAIILRDALVDPVVQWKRLDTFLSTNHSRLVNPETRLPFPASTIPEGSLPTTGDPETMRICREREKQMSAEFLQYQQALMGAQNWKHQATMDGLTAGYFTPNAWGSYQFHATRGMNW</sequence>
<dbReference type="OrthoDB" id="5075811at2759"/>
<feature type="domain" description="DUF7514" evidence="2">
    <location>
        <begin position="143"/>
        <end position="311"/>
    </location>
</feature>
<organism evidence="3 4">
    <name type="scientific">Cylindrodendrum hubeiense</name>
    <dbReference type="NCBI Taxonomy" id="595255"/>
    <lineage>
        <taxon>Eukaryota</taxon>
        <taxon>Fungi</taxon>
        <taxon>Dikarya</taxon>
        <taxon>Ascomycota</taxon>
        <taxon>Pezizomycotina</taxon>
        <taxon>Sordariomycetes</taxon>
        <taxon>Hypocreomycetidae</taxon>
        <taxon>Hypocreales</taxon>
        <taxon>Nectriaceae</taxon>
        <taxon>Cylindrodendrum</taxon>
    </lineage>
</organism>
<comment type="caution">
    <text evidence="3">The sequence shown here is derived from an EMBL/GenBank/DDBJ whole genome shotgun (WGS) entry which is preliminary data.</text>
</comment>
<proteinExistence type="predicted"/>
<dbReference type="AlphaFoldDB" id="A0A9P5HDC0"/>
<protein>
    <recommendedName>
        <fullName evidence="2">DUF7514 domain-containing protein</fullName>
    </recommendedName>
</protein>